<dbReference type="AlphaFoldDB" id="A0AAD4XL99"/>
<proteinExistence type="predicted"/>
<sequence>MFFPMIDTILYVNGNFLGAQAKINLWNPVIEIPSESSFSKIWVIAGGGDDLNTVEAGWEVSYPSRLCFHNSN</sequence>
<reference evidence="2" key="1">
    <citation type="submission" date="2022-04" db="EMBL/GenBank/DDBJ databases">
        <title>A functionally conserved STORR gene fusion in Papaver species that diverged 16.8 million years ago.</title>
        <authorList>
            <person name="Catania T."/>
        </authorList>
    </citation>
    <scope>NUCLEOTIDE SEQUENCE</scope>
    <source>
        <strain evidence="2">S-188037</strain>
    </source>
</reference>
<dbReference type="EMBL" id="JAJJMB010008785">
    <property type="protein sequence ID" value="KAI3920792.1"/>
    <property type="molecule type" value="Genomic_DNA"/>
</dbReference>
<keyword evidence="3" id="KW-1185">Reference proteome</keyword>
<comment type="caution">
    <text evidence="2">The sequence shown here is derived from an EMBL/GenBank/DDBJ whole genome shotgun (WGS) entry which is preliminary data.</text>
</comment>
<organism evidence="2 3">
    <name type="scientific">Papaver atlanticum</name>
    <dbReference type="NCBI Taxonomy" id="357466"/>
    <lineage>
        <taxon>Eukaryota</taxon>
        <taxon>Viridiplantae</taxon>
        <taxon>Streptophyta</taxon>
        <taxon>Embryophyta</taxon>
        <taxon>Tracheophyta</taxon>
        <taxon>Spermatophyta</taxon>
        <taxon>Magnoliopsida</taxon>
        <taxon>Ranunculales</taxon>
        <taxon>Papaveraceae</taxon>
        <taxon>Papaveroideae</taxon>
        <taxon>Papaver</taxon>
    </lineage>
</organism>
<evidence type="ECO:0000313" key="3">
    <source>
        <dbReference type="Proteomes" id="UP001202328"/>
    </source>
</evidence>
<protein>
    <recommendedName>
        <fullName evidence="1">Neprosin PEP catalytic domain-containing protein</fullName>
    </recommendedName>
</protein>
<gene>
    <name evidence="2" type="ORF">MKW98_005618</name>
</gene>
<accession>A0AAD4XL99</accession>
<evidence type="ECO:0000313" key="2">
    <source>
        <dbReference type="EMBL" id="KAI3920792.1"/>
    </source>
</evidence>
<dbReference type="PROSITE" id="PS52045">
    <property type="entry name" value="NEPROSIN_PEP_CD"/>
    <property type="match status" value="1"/>
</dbReference>
<name>A0AAD4XL99_9MAGN</name>
<feature type="domain" description="Neprosin PEP catalytic" evidence="1">
    <location>
        <begin position="1"/>
        <end position="72"/>
    </location>
</feature>
<dbReference type="Proteomes" id="UP001202328">
    <property type="component" value="Unassembled WGS sequence"/>
</dbReference>
<dbReference type="InterPro" id="IPR004314">
    <property type="entry name" value="Neprosin"/>
</dbReference>
<evidence type="ECO:0000259" key="1">
    <source>
        <dbReference type="PROSITE" id="PS52045"/>
    </source>
</evidence>